<gene>
    <name evidence="2" type="ORF">V5F89_01530</name>
</gene>
<keyword evidence="3" id="KW-1185">Reference proteome</keyword>
<accession>A0ABZ2D3J1</accession>
<dbReference type="EMBL" id="CP144918">
    <property type="protein sequence ID" value="WWA47615.1"/>
    <property type="molecule type" value="Genomic_DNA"/>
</dbReference>
<proteinExistence type="predicted"/>
<evidence type="ECO:0000256" key="1">
    <source>
        <dbReference type="SAM" id="Coils"/>
    </source>
</evidence>
<evidence type="ECO:0000313" key="3">
    <source>
        <dbReference type="Proteomes" id="UP001335183"/>
    </source>
</evidence>
<name>A0ABZ2D3J1_9SPHN</name>
<protein>
    <recommendedName>
        <fullName evidence="4">Flagellar FliJ protein</fullName>
    </recommendedName>
</protein>
<organism evidence="2 3">
    <name type="scientific">Pelagerythrobacter marensis</name>
    <dbReference type="NCBI Taxonomy" id="543877"/>
    <lineage>
        <taxon>Bacteria</taxon>
        <taxon>Pseudomonadati</taxon>
        <taxon>Pseudomonadota</taxon>
        <taxon>Alphaproteobacteria</taxon>
        <taxon>Sphingomonadales</taxon>
        <taxon>Erythrobacteraceae</taxon>
        <taxon>Pelagerythrobacter</taxon>
    </lineage>
</organism>
<reference evidence="2 3" key="1">
    <citation type="submission" date="2024-02" db="EMBL/GenBank/DDBJ databases">
        <title>The whole genome sequence of five bacterial samples isolated from Abu Dhabi Sabkha-shore region.</title>
        <authorList>
            <person name="Sudalaimuthuasari N."/>
            <person name="Sarfraz B."/>
            <person name="Tuyisabe J.D."/>
            <person name="Mugisha Ntwali L.D.M."/>
            <person name="Ali A.I.A.A."/>
            <person name="Almansoori S.Z.A."/>
            <person name="Alajami H.S.A."/>
            <person name="Almeqbaali A.A.S."/>
            <person name="Kundu B."/>
            <person name="Saeed E.E."/>
            <person name="Sukumarinath V."/>
            <person name="Mishra A.K."/>
            <person name="Hazzouri K.M."/>
            <person name="Almaskari R."/>
            <person name="Sharma A.K."/>
            <person name="Amiri K.M.A."/>
        </authorList>
    </citation>
    <scope>NUCLEOTIDE SEQUENCE [LARGE SCALE GENOMIC DNA]</scope>
    <source>
        <strain evidence="3">kcgeb_sd</strain>
    </source>
</reference>
<evidence type="ECO:0008006" key="4">
    <source>
        <dbReference type="Google" id="ProtNLM"/>
    </source>
</evidence>
<keyword evidence="1" id="KW-0175">Coiled coil</keyword>
<sequence length="152" mass="17080">MPRSGPGSQDLERLVRLQALRAAREQRKLESAVAAHRKVQAAMKSAERRHRTAREEAARALASDVLDPERIVRLNAILRLCDQAHGQARQDVLRAARLEDAARSNWHTADRQGDHLRKRHASLKKQEVEARDGRAALAVIEHLAATSAEERE</sequence>
<dbReference type="Proteomes" id="UP001335183">
    <property type="component" value="Chromosome"/>
</dbReference>
<dbReference type="RefSeq" id="WP_338446505.1">
    <property type="nucleotide sequence ID" value="NZ_CP144918.1"/>
</dbReference>
<feature type="coiled-coil region" evidence="1">
    <location>
        <begin position="29"/>
        <end position="63"/>
    </location>
</feature>
<evidence type="ECO:0000313" key="2">
    <source>
        <dbReference type="EMBL" id="WWA47615.1"/>
    </source>
</evidence>